<name>A0A0H5R4H4_9EUKA</name>
<organism evidence="2">
    <name type="scientific">Spongospora subterranea</name>
    <dbReference type="NCBI Taxonomy" id="70186"/>
    <lineage>
        <taxon>Eukaryota</taxon>
        <taxon>Sar</taxon>
        <taxon>Rhizaria</taxon>
        <taxon>Endomyxa</taxon>
        <taxon>Phytomyxea</taxon>
        <taxon>Plasmodiophorida</taxon>
        <taxon>Plasmodiophoridae</taxon>
        <taxon>Spongospora</taxon>
    </lineage>
</organism>
<accession>A0A0H5R4H4</accession>
<dbReference type="InterPro" id="IPR036915">
    <property type="entry name" value="Cyclin-like_sf"/>
</dbReference>
<dbReference type="AlphaFoldDB" id="A0A0H5R4H4"/>
<feature type="domain" description="Cyclin N-terminal" evidence="1">
    <location>
        <begin position="91"/>
        <end position="195"/>
    </location>
</feature>
<protein>
    <recommendedName>
        <fullName evidence="1">Cyclin N-terminal domain-containing protein</fullName>
    </recommendedName>
</protein>
<dbReference type="EMBL" id="HACM01002517">
    <property type="protein sequence ID" value="CRZ02959.1"/>
    <property type="molecule type" value="Transcribed_RNA"/>
</dbReference>
<proteinExistence type="predicted"/>
<dbReference type="Pfam" id="PF00134">
    <property type="entry name" value="Cyclin_N"/>
    <property type="match status" value="1"/>
</dbReference>
<reference evidence="2" key="1">
    <citation type="submission" date="2015-04" db="EMBL/GenBank/DDBJ databases">
        <title>The genome sequence of the plant pathogenic Rhizarian Plasmodiophora brassicae reveals insights in its biotrophic life cycle and the origin of chitin synthesis.</title>
        <authorList>
            <person name="Schwelm A."/>
            <person name="Fogelqvist J."/>
            <person name="Knaust A."/>
            <person name="Julke S."/>
            <person name="Lilja T."/>
            <person name="Dhandapani V."/>
            <person name="Bonilla-Rosso G."/>
            <person name="Karlsson M."/>
            <person name="Shevchenko A."/>
            <person name="Choi S.R."/>
            <person name="Kim H.G."/>
            <person name="Park J.Y."/>
            <person name="Lim Y.P."/>
            <person name="Ludwig-Muller J."/>
            <person name="Dixelius C."/>
        </authorList>
    </citation>
    <scope>NUCLEOTIDE SEQUENCE</scope>
    <source>
        <tissue evidence="2">Potato root galls</tissue>
    </source>
</reference>
<dbReference type="InterPro" id="IPR006671">
    <property type="entry name" value="Cyclin_N"/>
</dbReference>
<sequence length="314" mass="35865">MSGLHCEFEFLVFTSMERAKGHAAKTSYCPVRTTPLNKRMRLVDGYDGHDMQCRSKPNMEPARSHKTAIPSFSSSSKKLTTSQLATIPSVEVDFIFHVCSVFQQSAPTKYNALALFRALEFHRNKQKYNPEPHPERNLCIFVAIIISSKYFESKPYKLDFHTVVETYSLKKSTIFTTKEMAKAEWFCLKALCFNIDFRRESPYFWGASVVSDIGLPSKATAQVCSYFDTLLSLSYISDSDIDASNCQFLDAVMLSNSLWIFQHSPSEKHNMQPFAPKVSNIMQTLSKTCQISIKELERTAREELNHQLLSINKQ</sequence>
<dbReference type="SUPFAM" id="SSF47954">
    <property type="entry name" value="Cyclin-like"/>
    <property type="match status" value="1"/>
</dbReference>
<evidence type="ECO:0000259" key="1">
    <source>
        <dbReference type="Pfam" id="PF00134"/>
    </source>
</evidence>
<dbReference type="EMBL" id="HACM01002511">
    <property type="protein sequence ID" value="CRZ02953.1"/>
    <property type="molecule type" value="Transcribed_RNA"/>
</dbReference>
<evidence type="ECO:0000313" key="2">
    <source>
        <dbReference type="EMBL" id="CRZ02959.1"/>
    </source>
</evidence>
<dbReference type="Gene3D" id="1.10.472.10">
    <property type="entry name" value="Cyclin-like"/>
    <property type="match status" value="1"/>
</dbReference>